<feature type="non-terminal residue" evidence="4">
    <location>
        <position position="1"/>
    </location>
</feature>
<evidence type="ECO:0000256" key="1">
    <source>
        <dbReference type="SAM" id="Coils"/>
    </source>
</evidence>
<evidence type="ECO:0000256" key="3">
    <source>
        <dbReference type="SAM" id="Phobius"/>
    </source>
</evidence>
<evidence type="ECO:0000313" key="4">
    <source>
        <dbReference type="EMBL" id="KAF5908936.1"/>
    </source>
</evidence>
<protein>
    <submittedName>
        <fullName evidence="4">Plasmalemma vesicle-associated protein-like</fullName>
    </submittedName>
</protein>
<gene>
    <name evidence="4" type="primary">plvapa</name>
    <name evidence="4" type="ORF">DAT39_001286</name>
</gene>
<feature type="region of interest" description="Disordered" evidence="2">
    <location>
        <begin position="411"/>
        <end position="430"/>
    </location>
</feature>
<dbReference type="OrthoDB" id="8828676at2759"/>
<keyword evidence="1" id="KW-0175">Coiled coil</keyword>
<proteinExistence type="predicted"/>
<dbReference type="PANTHER" id="PTHR21687">
    <property type="entry name" value="PLASMALEMMA VESICLE-ASSOCIATED PROTEIN"/>
    <property type="match status" value="1"/>
</dbReference>
<dbReference type="GO" id="GO:0002693">
    <property type="term" value="P:positive regulation of cellular extravasation"/>
    <property type="evidence" value="ECO:0007669"/>
    <property type="project" value="TreeGrafter"/>
</dbReference>
<dbReference type="PANTHER" id="PTHR21687:SF5">
    <property type="entry name" value="PLASMALEMMA VESICLE-ASSOCIATED PROTEIN"/>
    <property type="match status" value="1"/>
</dbReference>
<dbReference type="GO" id="GO:0043114">
    <property type="term" value="P:regulation of vascular permeability"/>
    <property type="evidence" value="ECO:0007669"/>
    <property type="project" value="TreeGrafter"/>
</dbReference>
<name>A0A8J4U2H4_CLAMG</name>
<keyword evidence="5" id="KW-1185">Reference proteome</keyword>
<dbReference type="InterPro" id="IPR009538">
    <property type="entry name" value="PV-1"/>
</dbReference>
<dbReference type="AlphaFoldDB" id="A0A8J4U2H4"/>
<feature type="compositionally biased region" description="Polar residues" evidence="2">
    <location>
        <begin position="448"/>
        <end position="461"/>
    </location>
</feature>
<dbReference type="Pfam" id="PF06637">
    <property type="entry name" value="PV-1"/>
    <property type="match status" value="1"/>
</dbReference>
<feature type="coiled-coil region" evidence="1">
    <location>
        <begin position="70"/>
        <end position="97"/>
    </location>
</feature>
<keyword evidence="3" id="KW-0472">Membrane</keyword>
<organism evidence="4 5">
    <name type="scientific">Clarias magur</name>
    <name type="common">Asian catfish</name>
    <name type="synonym">Macropteronotus magur</name>
    <dbReference type="NCBI Taxonomy" id="1594786"/>
    <lineage>
        <taxon>Eukaryota</taxon>
        <taxon>Metazoa</taxon>
        <taxon>Chordata</taxon>
        <taxon>Craniata</taxon>
        <taxon>Vertebrata</taxon>
        <taxon>Euteleostomi</taxon>
        <taxon>Actinopterygii</taxon>
        <taxon>Neopterygii</taxon>
        <taxon>Teleostei</taxon>
        <taxon>Ostariophysi</taxon>
        <taxon>Siluriformes</taxon>
        <taxon>Clariidae</taxon>
        <taxon>Clarias</taxon>
    </lineage>
</organism>
<dbReference type="EMBL" id="QNUK01000009">
    <property type="protein sequence ID" value="KAF5908936.1"/>
    <property type="molecule type" value="Genomic_DNA"/>
</dbReference>
<reference evidence="4" key="1">
    <citation type="submission" date="2020-07" db="EMBL/GenBank/DDBJ databases">
        <title>Clarias magur genome sequencing, assembly and annotation.</title>
        <authorList>
            <person name="Kushwaha B."/>
            <person name="Kumar R."/>
            <person name="Das P."/>
            <person name="Joshi C.G."/>
            <person name="Kumar D."/>
            <person name="Nagpure N.S."/>
            <person name="Pandey M."/>
            <person name="Agarwal S."/>
            <person name="Srivastava S."/>
            <person name="Singh M."/>
            <person name="Sahoo L."/>
            <person name="Jayasankar P."/>
            <person name="Meher P.K."/>
            <person name="Koringa P.G."/>
            <person name="Iquebal M.A."/>
            <person name="Das S.P."/>
            <person name="Bit A."/>
            <person name="Patnaik S."/>
            <person name="Patel N."/>
            <person name="Shah T.M."/>
            <person name="Hinsu A."/>
            <person name="Jena J.K."/>
        </authorList>
    </citation>
    <scope>NUCLEOTIDE SEQUENCE</scope>
    <source>
        <strain evidence="4">CIFAMagur01</strain>
        <tissue evidence="4">Testis</tissue>
    </source>
</reference>
<feature type="coiled-coil region" evidence="1">
    <location>
        <begin position="174"/>
        <end position="222"/>
    </location>
</feature>
<evidence type="ECO:0000313" key="5">
    <source>
        <dbReference type="Proteomes" id="UP000727407"/>
    </source>
</evidence>
<keyword evidence="3" id="KW-0812">Transmembrane</keyword>
<evidence type="ECO:0000256" key="2">
    <source>
        <dbReference type="SAM" id="MobiDB-lite"/>
    </source>
</evidence>
<sequence length="477" mass="53432">MYKGNNKGGYSDSKLAWTAKKIHKPEEKGCGYYMKIVFFFSSLIQSLIIVSLVLFLVYGQPEQTAEEKRVLELEQSFNKLRMEKAALQEKEKNLTKELNITMTAKKAVEKEMQTLRDLAKNSSLSITYLQMRWRGCETEKRSVAPPACPQNPYADIRSCMYALQKSEEMLKLVNANFTEQMATVRMKLENANRDQLQYHLQAIELRRSKASLEERIQKYEKSCKEDFVRSLQGIPNVTKEFLKKVDDLFTKHESFQLTCEKQSTKLEDIRVNCSSLSREVENKLQLYLDKVGSQVSSILGANAKFETENKRLVEDAAWCKGNHSATVEENQKALQQAQLKYDQETEKLLLQVRQLSENGKLKEKLLSVKDIDIKILTENIKAINASLTVCKATQKPIGPITPVRPFSWSSSFGSQNPGLSSTGHGTTGLGNGASNMINILGRTGSSLPTGLNPAGSSSTSLMKPLGTGSVVSDQQAS</sequence>
<feature type="transmembrane region" description="Helical" evidence="3">
    <location>
        <begin position="36"/>
        <end position="58"/>
    </location>
</feature>
<accession>A0A8J4U2H4</accession>
<comment type="caution">
    <text evidence="4">The sequence shown here is derived from an EMBL/GenBank/DDBJ whole genome shotgun (WGS) entry which is preliminary data.</text>
</comment>
<feature type="region of interest" description="Disordered" evidence="2">
    <location>
        <begin position="448"/>
        <end position="477"/>
    </location>
</feature>
<dbReference type="Proteomes" id="UP000727407">
    <property type="component" value="Unassembled WGS sequence"/>
</dbReference>
<keyword evidence="3" id="KW-1133">Transmembrane helix</keyword>